<dbReference type="KEGG" id="lit:FPZ52_16235"/>
<organism evidence="5 6">
    <name type="scientific">Qingshengfaniella alkalisoli</name>
    <dbReference type="NCBI Taxonomy" id="2599296"/>
    <lineage>
        <taxon>Bacteria</taxon>
        <taxon>Pseudomonadati</taxon>
        <taxon>Pseudomonadota</taxon>
        <taxon>Alphaproteobacteria</taxon>
        <taxon>Rhodobacterales</taxon>
        <taxon>Paracoccaceae</taxon>
        <taxon>Qingshengfaniella</taxon>
    </lineage>
</organism>
<keyword evidence="2" id="KW-0238">DNA-binding</keyword>
<accession>A0A5B8IA16</accession>
<keyword evidence="6" id="KW-1185">Reference proteome</keyword>
<feature type="domain" description="HTH luxR-type" evidence="4">
    <location>
        <begin position="189"/>
        <end position="254"/>
    </location>
</feature>
<dbReference type="PANTHER" id="PTHR44688">
    <property type="entry name" value="DNA-BINDING TRANSCRIPTIONAL ACTIVATOR DEVR_DOSR"/>
    <property type="match status" value="1"/>
</dbReference>
<evidence type="ECO:0000259" key="4">
    <source>
        <dbReference type="PROSITE" id="PS50043"/>
    </source>
</evidence>
<dbReference type="PROSITE" id="PS50043">
    <property type="entry name" value="HTH_LUXR_2"/>
    <property type="match status" value="1"/>
</dbReference>
<dbReference type="Proteomes" id="UP000318483">
    <property type="component" value="Plasmid unnamed3"/>
</dbReference>
<evidence type="ECO:0000256" key="3">
    <source>
        <dbReference type="ARBA" id="ARBA00023163"/>
    </source>
</evidence>
<dbReference type="InterPro" id="IPR016032">
    <property type="entry name" value="Sig_transdc_resp-reg_C-effctor"/>
</dbReference>
<dbReference type="PRINTS" id="PR00038">
    <property type="entry name" value="HTHLUXR"/>
</dbReference>
<keyword evidence="1" id="KW-0805">Transcription regulation</keyword>
<dbReference type="PANTHER" id="PTHR44688:SF16">
    <property type="entry name" value="DNA-BINDING TRANSCRIPTIONAL ACTIVATOR DEVR_DOSR"/>
    <property type="match status" value="1"/>
</dbReference>
<dbReference type="AlphaFoldDB" id="A0A5B8IA16"/>
<dbReference type="SUPFAM" id="SSF46894">
    <property type="entry name" value="C-terminal effector domain of the bipartite response regulators"/>
    <property type="match status" value="1"/>
</dbReference>
<dbReference type="EMBL" id="CP042264">
    <property type="protein sequence ID" value="QDY71235.1"/>
    <property type="molecule type" value="Genomic_DNA"/>
</dbReference>
<dbReference type="GO" id="GO:0006355">
    <property type="term" value="P:regulation of DNA-templated transcription"/>
    <property type="evidence" value="ECO:0007669"/>
    <property type="project" value="InterPro"/>
</dbReference>
<dbReference type="GO" id="GO:0003677">
    <property type="term" value="F:DNA binding"/>
    <property type="evidence" value="ECO:0007669"/>
    <property type="project" value="UniProtKB-KW"/>
</dbReference>
<reference evidence="5 6" key="1">
    <citation type="submission" date="2019-07" db="EMBL/GenBank/DDBJ databases">
        <title>Litoreibacter alkalisoli sp. nov., isolated from saline-alkaline soil.</title>
        <authorList>
            <person name="Wang S."/>
            <person name="Xu L."/>
            <person name="Xing Y.-T."/>
            <person name="Sun J.-Q."/>
        </authorList>
    </citation>
    <scope>NUCLEOTIDE SEQUENCE [LARGE SCALE GENOMIC DNA]</scope>
    <source>
        <strain evidence="5 6">LN3S51</strain>
        <plasmid evidence="5 6">unnamed3</plasmid>
    </source>
</reference>
<keyword evidence="3" id="KW-0804">Transcription</keyword>
<dbReference type="Gene3D" id="1.10.10.10">
    <property type="entry name" value="Winged helix-like DNA-binding domain superfamily/Winged helix DNA-binding domain"/>
    <property type="match status" value="1"/>
</dbReference>
<dbReference type="Pfam" id="PF00196">
    <property type="entry name" value="GerE"/>
    <property type="match status" value="1"/>
</dbReference>
<dbReference type="InterPro" id="IPR000792">
    <property type="entry name" value="Tscrpt_reg_LuxR_C"/>
</dbReference>
<geneLocation type="plasmid" evidence="5 6">
    <name>unnamed3</name>
</geneLocation>
<proteinExistence type="predicted"/>
<evidence type="ECO:0000256" key="1">
    <source>
        <dbReference type="ARBA" id="ARBA00023015"/>
    </source>
</evidence>
<dbReference type="InterPro" id="IPR036388">
    <property type="entry name" value="WH-like_DNA-bd_sf"/>
</dbReference>
<dbReference type="SMART" id="SM00421">
    <property type="entry name" value="HTH_LUXR"/>
    <property type="match status" value="1"/>
</dbReference>
<gene>
    <name evidence="5" type="ORF">FPZ52_16235</name>
</gene>
<evidence type="ECO:0000313" key="6">
    <source>
        <dbReference type="Proteomes" id="UP000318483"/>
    </source>
</evidence>
<dbReference type="CDD" id="cd06170">
    <property type="entry name" value="LuxR_C_like"/>
    <property type="match status" value="1"/>
</dbReference>
<evidence type="ECO:0000313" key="5">
    <source>
        <dbReference type="EMBL" id="QDY71235.1"/>
    </source>
</evidence>
<sequence>MAGESWDAAVARLIETIGEPAFPQVLRGALSFHADFDSLVVTEFAAGGRPNALFHDLDEVRAAIHVAFYESGPYLLDPFYLACCDGLVAGVYRLLDLAPKAFFRSEYYRTFYRRVRIKDELGIVLRNGDTRWIIMSLARGARRPVFDDHELAALSGSFQTISAAVLRHWSGSADPGTKGLVLPLEQRMTGFAGDALSPREAEVLHLVLLGHSTPSAAAQLGIAEGTVKVHRRHAYSKLGISSQAELFSRVTRYLAEGGATG</sequence>
<evidence type="ECO:0000256" key="2">
    <source>
        <dbReference type="ARBA" id="ARBA00023125"/>
    </source>
</evidence>
<protein>
    <submittedName>
        <fullName evidence="5">Helix-turn-helix transcriptional regulator</fullName>
    </submittedName>
</protein>
<name>A0A5B8IA16_9RHOB</name>
<keyword evidence="5" id="KW-0614">Plasmid</keyword>
<dbReference type="OrthoDB" id="343383at2"/>